<reference evidence="1" key="1">
    <citation type="journal article" date="2023" name="Mol. Biol. Evol.">
        <title>Third-Generation Sequencing Reveals the Adaptive Role of the Epigenome in Three Deep-Sea Polychaetes.</title>
        <authorList>
            <person name="Perez M."/>
            <person name="Aroh O."/>
            <person name="Sun Y."/>
            <person name="Lan Y."/>
            <person name="Juniper S.K."/>
            <person name="Young C.R."/>
            <person name="Angers B."/>
            <person name="Qian P.Y."/>
        </authorList>
    </citation>
    <scope>NUCLEOTIDE SEQUENCE</scope>
    <source>
        <strain evidence="1">P08H-3</strain>
    </source>
</reference>
<dbReference type="Proteomes" id="UP001208570">
    <property type="component" value="Unassembled WGS sequence"/>
</dbReference>
<proteinExistence type="predicted"/>
<keyword evidence="2" id="KW-1185">Reference proteome</keyword>
<gene>
    <name evidence="1" type="ORF">LSH36_611g02041</name>
</gene>
<organism evidence="1 2">
    <name type="scientific">Paralvinella palmiformis</name>
    <dbReference type="NCBI Taxonomy" id="53620"/>
    <lineage>
        <taxon>Eukaryota</taxon>
        <taxon>Metazoa</taxon>
        <taxon>Spiralia</taxon>
        <taxon>Lophotrochozoa</taxon>
        <taxon>Annelida</taxon>
        <taxon>Polychaeta</taxon>
        <taxon>Sedentaria</taxon>
        <taxon>Canalipalpata</taxon>
        <taxon>Terebellida</taxon>
        <taxon>Terebelliformia</taxon>
        <taxon>Alvinellidae</taxon>
        <taxon>Paralvinella</taxon>
    </lineage>
</organism>
<name>A0AAD9J4S5_9ANNE</name>
<evidence type="ECO:0000313" key="2">
    <source>
        <dbReference type="Proteomes" id="UP001208570"/>
    </source>
</evidence>
<protein>
    <submittedName>
        <fullName evidence="1">Uncharacterized protein</fullName>
    </submittedName>
</protein>
<comment type="caution">
    <text evidence="1">The sequence shown here is derived from an EMBL/GenBank/DDBJ whole genome shotgun (WGS) entry which is preliminary data.</text>
</comment>
<sequence>MPANRLERGLIKPLATIAVPGMYLVYKYNQFKRQQQETSRRKVTEKELQCLNQKIVSTRSLVRTRARASVRSPVRRRLRPFFGFGRLSSARPVPVGRHVTGCRLVIR</sequence>
<evidence type="ECO:0000313" key="1">
    <source>
        <dbReference type="EMBL" id="KAK2146388.1"/>
    </source>
</evidence>
<dbReference type="EMBL" id="JAODUP010000611">
    <property type="protein sequence ID" value="KAK2146388.1"/>
    <property type="molecule type" value="Genomic_DNA"/>
</dbReference>
<dbReference type="AlphaFoldDB" id="A0AAD9J4S5"/>
<accession>A0AAD9J4S5</accession>